<reference evidence="3" key="1">
    <citation type="submission" date="2025-08" db="UniProtKB">
        <authorList>
            <consortium name="RefSeq"/>
        </authorList>
    </citation>
    <scope>IDENTIFICATION</scope>
    <source>
        <strain evidence="3">11010-0011.00</strain>
        <tissue evidence="3">Whole body</tissue>
    </source>
</reference>
<evidence type="ECO:0000259" key="1">
    <source>
        <dbReference type="Pfam" id="PF18084"/>
    </source>
</evidence>
<dbReference type="Pfam" id="PF18084">
    <property type="entry name" value="ARTD15_N"/>
    <property type="match status" value="1"/>
</dbReference>
<proteinExistence type="predicted"/>
<feature type="domain" description="PARP16 N-terminal" evidence="1">
    <location>
        <begin position="50"/>
        <end position="131"/>
    </location>
</feature>
<keyword evidence="2" id="KW-1185">Reference proteome</keyword>
<dbReference type="RefSeq" id="XP_030378112.1">
    <property type="nucleotide sequence ID" value="XM_030522252.1"/>
</dbReference>
<evidence type="ECO:0000313" key="2">
    <source>
        <dbReference type="Proteomes" id="UP000504634"/>
    </source>
</evidence>
<sequence length="352" mass="39828">MDDLHRVMQCSSETTLRECNEEGASNKFNPVDDETPTMVLHRIADLRLLLNAQMWSCDAKLLIFSAAAFSDNYRSLLVPIPPLFMGETGYDIDRLRHLVSRWPSCRLMLHHLRTGYLETNVSDIYLLYWVLVWQAHPFLCRLPVARLRRLCETLRLQHPVKKPSSFLSVGQERAHEDAQRSVNGNGNDNGRQFAYMGCNLCALYRFLAMGKLMQEDVSATLMLYANPELALAHSVVVQNWQHSRYGCALRCLVICELLMPSNVMQVGGDQMEFIVSNTDGLCPRYLLIYSGVPAPLPAGAAMPTESLQSVASGGGPRKRKYQRERNLFGILFDYLGSLAARAKRRLLSRQVC</sequence>
<name>A0A6J2TT65_DROLE</name>
<evidence type="ECO:0000313" key="3">
    <source>
        <dbReference type="RefSeq" id="XP_030378112.1"/>
    </source>
</evidence>
<organism evidence="2 3">
    <name type="scientific">Drosophila lebanonensis</name>
    <name type="common">Fruit fly</name>
    <name type="synonym">Scaptodrosophila lebanonensis</name>
    <dbReference type="NCBI Taxonomy" id="7225"/>
    <lineage>
        <taxon>Eukaryota</taxon>
        <taxon>Metazoa</taxon>
        <taxon>Ecdysozoa</taxon>
        <taxon>Arthropoda</taxon>
        <taxon>Hexapoda</taxon>
        <taxon>Insecta</taxon>
        <taxon>Pterygota</taxon>
        <taxon>Neoptera</taxon>
        <taxon>Endopterygota</taxon>
        <taxon>Diptera</taxon>
        <taxon>Brachycera</taxon>
        <taxon>Muscomorpha</taxon>
        <taxon>Ephydroidea</taxon>
        <taxon>Drosophilidae</taxon>
        <taxon>Scaptodrosophila</taxon>
    </lineage>
</organism>
<accession>A0A6J2TT65</accession>
<dbReference type="GeneID" id="115626786"/>
<gene>
    <name evidence="3" type="primary">LOC115626786</name>
</gene>
<protein>
    <submittedName>
        <fullName evidence="3">Uncharacterized protein LOC115626786</fullName>
    </submittedName>
</protein>
<dbReference type="Proteomes" id="UP000504634">
    <property type="component" value="Unplaced"/>
</dbReference>
<dbReference type="OrthoDB" id="7868220at2759"/>
<dbReference type="InterPro" id="IPR041400">
    <property type="entry name" value="PARP16_N"/>
</dbReference>
<dbReference type="AlphaFoldDB" id="A0A6J2TT65"/>